<keyword evidence="2" id="KW-0472">Membrane</keyword>
<comment type="caution">
    <text evidence="4">The sequence shown here is derived from an EMBL/GenBank/DDBJ whole genome shotgun (WGS) entry which is preliminary data.</text>
</comment>
<accession>A0A8H6SR13</accession>
<evidence type="ECO:0000256" key="1">
    <source>
        <dbReference type="SAM" id="MobiDB-lite"/>
    </source>
</evidence>
<keyword evidence="5" id="KW-1185">Reference proteome</keyword>
<organism evidence="4 5">
    <name type="scientific">Mycena chlorophos</name>
    <name type="common">Agaric fungus</name>
    <name type="synonym">Agaricus chlorophos</name>
    <dbReference type="NCBI Taxonomy" id="658473"/>
    <lineage>
        <taxon>Eukaryota</taxon>
        <taxon>Fungi</taxon>
        <taxon>Dikarya</taxon>
        <taxon>Basidiomycota</taxon>
        <taxon>Agaricomycotina</taxon>
        <taxon>Agaricomycetes</taxon>
        <taxon>Agaricomycetidae</taxon>
        <taxon>Agaricales</taxon>
        <taxon>Marasmiineae</taxon>
        <taxon>Mycenaceae</taxon>
        <taxon>Mycena</taxon>
    </lineage>
</organism>
<dbReference type="Proteomes" id="UP000613580">
    <property type="component" value="Unassembled WGS sequence"/>
</dbReference>
<protein>
    <recommendedName>
        <fullName evidence="3">DUF6534 domain-containing protein</fullName>
    </recommendedName>
</protein>
<feature type="region of interest" description="Disordered" evidence="1">
    <location>
        <begin position="265"/>
        <end position="294"/>
    </location>
</feature>
<feature type="compositionally biased region" description="Low complexity" evidence="1">
    <location>
        <begin position="275"/>
        <end position="284"/>
    </location>
</feature>
<name>A0A8H6SR13_MYCCL</name>
<reference evidence="4" key="1">
    <citation type="submission" date="2020-05" db="EMBL/GenBank/DDBJ databases">
        <title>Mycena genomes resolve the evolution of fungal bioluminescence.</title>
        <authorList>
            <person name="Tsai I.J."/>
        </authorList>
    </citation>
    <scope>NUCLEOTIDE SEQUENCE</scope>
    <source>
        <strain evidence="4">110903Hualien_Pintung</strain>
    </source>
</reference>
<feature type="transmembrane region" description="Helical" evidence="2">
    <location>
        <begin position="126"/>
        <end position="146"/>
    </location>
</feature>
<evidence type="ECO:0000259" key="3">
    <source>
        <dbReference type="Pfam" id="PF20152"/>
    </source>
</evidence>
<dbReference type="PANTHER" id="PTHR40465:SF1">
    <property type="entry name" value="DUF6534 DOMAIN-CONTAINING PROTEIN"/>
    <property type="match status" value="1"/>
</dbReference>
<dbReference type="OrthoDB" id="3190888at2759"/>
<feature type="transmembrane region" description="Helical" evidence="2">
    <location>
        <begin position="166"/>
        <end position="188"/>
    </location>
</feature>
<sequence>MSAASLFPPGDTIDNTLGAAFIGFAVSCAAFGMCTNQALTYFSRYPGDRLVYKLVVSVIWVLAAIDQAFIGHAVYFYTITNYANPLVLLEHVAWTLIVQIIVGASVGTIVRLAFAMRVYRFSQRNIVVTVTIVFLTLIELGFAIAYTTKAFQNPFLTVLPKLKLTATLALGAGALVDVVIACSLAFFLRRYRSTTSRRANSLVTSLTIYAVNTGAVTAAVALCTVVFYDTMPTNFQFLASYFVLCKVYAISFFCTLNTRRAIRGKGTERSGDGPSGSHGASGHPTPRLYTANLGKSTGGGGSAGGMGMGFSPSSPVDRKITPVNAFGPGFGLSHMKPETGYGSGYGPGYGQNVGLEIGVHHEVSVISDVDVELDTTTAKSADGHGDRDAYEMSPTSTQGHLGSLPYAYAYTPSAGRETPGGGAMGRDRAFAYGRR</sequence>
<dbReference type="EMBL" id="JACAZE010000011">
    <property type="protein sequence ID" value="KAF7304475.1"/>
    <property type="molecule type" value="Genomic_DNA"/>
</dbReference>
<proteinExistence type="predicted"/>
<keyword evidence="2" id="KW-0812">Transmembrane</keyword>
<feature type="compositionally biased region" description="Basic and acidic residues" evidence="1">
    <location>
        <begin position="381"/>
        <end position="390"/>
    </location>
</feature>
<feature type="transmembrane region" description="Helical" evidence="2">
    <location>
        <begin position="91"/>
        <end position="114"/>
    </location>
</feature>
<feature type="transmembrane region" description="Helical" evidence="2">
    <location>
        <begin position="20"/>
        <end position="42"/>
    </location>
</feature>
<evidence type="ECO:0000256" key="2">
    <source>
        <dbReference type="SAM" id="Phobius"/>
    </source>
</evidence>
<dbReference type="InterPro" id="IPR045339">
    <property type="entry name" value="DUF6534"/>
</dbReference>
<feature type="transmembrane region" description="Helical" evidence="2">
    <location>
        <begin position="234"/>
        <end position="256"/>
    </location>
</feature>
<feature type="transmembrane region" description="Helical" evidence="2">
    <location>
        <begin position="54"/>
        <end position="79"/>
    </location>
</feature>
<feature type="transmembrane region" description="Helical" evidence="2">
    <location>
        <begin position="209"/>
        <end position="228"/>
    </location>
</feature>
<feature type="domain" description="DUF6534" evidence="3">
    <location>
        <begin position="174"/>
        <end position="260"/>
    </location>
</feature>
<dbReference type="Pfam" id="PF20152">
    <property type="entry name" value="DUF6534"/>
    <property type="match status" value="1"/>
</dbReference>
<dbReference type="AlphaFoldDB" id="A0A8H6SR13"/>
<gene>
    <name evidence="4" type="ORF">HMN09_00849800</name>
</gene>
<keyword evidence="2" id="KW-1133">Transmembrane helix</keyword>
<dbReference type="PANTHER" id="PTHR40465">
    <property type="entry name" value="CHROMOSOME 1, WHOLE GENOME SHOTGUN SEQUENCE"/>
    <property type="match status" value="1"/>
</dbReference>
<evidence type="ECO:0000313" key="4">
    <source>
        <dbReference type="EMBL" id="KAF7304475.1"/>
    </source>
</evidence>
<feature type="region of interest" description="Disordered" evidence="1">
    <location>
        <begin position="415"/>
        <end position="435"/>
    </location>
</feature>
<evidence type="ECO:0000313" key="5">
    <source>
        <dbReference type="Proteomes" id="UP000613580"/>
    </source>
</evidence>
<feature type="region of interest" description="Disordered" evidence="1">
    <location>
        <begin position="378"/>
        <end position="397"/>
    </location>
</feature>